<accession>A0A9N8HHF0</accession>
<sequence>MEKSTGSTISKAPFEEALRNIWRDDKLQDITLKGNDGVLVPANRAVLAVRSKVFHRLFFGEFREASLDCVEVAFPGDVVKTVVEYVHTNSAEILRKWKFFSFEDDAPYNSLEIRVLVSLADAAAYYDLPGLAEAVLDAMTFISKLWPCLSLLALEACVKTGPSVPELTDKVLTGVRSYSNGDLEAKHLASLSSDVMVLLLKDTEMQVTEYQLFQLLSLWTEAGYLSVDEKASRCQEASHLSKHIDLGKIAFQHLSTTVTDSGLVTKDQLFEAYKTQAQAAQDGSGLPDFEDPRFQQWASSLPANEELPREIKVEGAQSGEINGVYGRSGRMNGAPSFTLNSKHNGKDCTITMFRQHYLDGDFCWFLSILQPGSSNDVRHYRSSYQKIGTDIPPADTWICCSKTVGTDPPKVLYKKRCPRNQFLSFTSFEQAAS</sequence>
<evidence type="ECO:0000259" key="1">
    <source>
        <dbReference type="PROSITE" id="PS50097"/>
    </source>
</evidence>
<dbReference type="Gene3D" id="3.30.710.10">
    <property type="entry name" value="Potassium Channel Kv1.1, Chain A"/>
    <property type="match status" value="1"/>
</dbReference>
<dbReference type="SMART" id="SM00225">
    <property type="entry name" value="BTB"/>
    <property type="match status" value="1"/>
</dbReference>
<keyword evidence="3" id="KW-1185">Reference proteome</keyword>
<dbReference type="PROSITE" id="PS50097">
    <property type="entry name" value="BTB"/>
    <property type="match status" value="1"/>
</dbReference>
<dbReference type="InterPro" id="IPR000210">
    <property type="entry name" value="BTB/POZ_dom"/>
</dbReference>
<dbReference type="CDD" id="cd18186">
    <property type="entry name" value="BTB_POZ_ZBTB_KLHL-like"/>
    <property type="match status" value="1"/>
</dbReference>
<evidence type="ECO:0000313" key="3">
    <source>
        <dbReference type="Proteomes" id="UP001153069"/>
    </source>
</evidence>
<feature type="domain" description="BTB" evidence="1">
    <location>
        <begin position="28"/>
        <end position="95"/>
    </location>
</feature>
<proteinExistence type="predicted"/>
<gene>
    <name evidence="2" type="ORF">SEMRO_701_G189850.1</name>
</gene>
<dbReference type="Proteomes" id="UP001153069">
    <property type="component" value="Unassembled WGS sequence"/>
</dbReference>
<evidence type="ECO:0000313" key="2">
    <source>
        <dbReference type="EMBL" id="CAB9515243.1"/>
    </source>
</evidence>
<dbReference type="InterPro" id="IPR051481">
    <property type="entry name" value="BTB-POZ/Galectin-3-binding"/>
</dbReference>
<dbReference type="AlphaFoldDB" id="A0A9N8HHF0"/>
<organism evidence="2 3">
    <name type="scientific">Seminavis robusta</name>
    <dbReference type="NCBI Taxonomy" id="568900"/>
    <lineage>
        <taxon>Eukaryota</taxon>
        <taxon>Sar</taxon>
        <taxon>Stramenopiles</taxon>
        <taxon>Ochrophyta</taxon>
        <taxon>Bacillariophyta</taxon>
        <taxon>Bacillariophyceae</taxon>
        <taxon>Bacillariophycidae</taxon>
        <taxon>Naviculales</taxon>
        <taxon>Naviculaceae</taxon>
        <taxon>Seminavis</taxon>
    </lineage>
</organism>
<dbReference type="PANTHER" id="PTHR24410">
    <property type="entry name" value="HL07962P-RELATED"/>
    <property type="match status" value="1"/>
</dbReference>
<dbReference type="PANTHER" id="PTHR24410:SF23">
    <property type="entry name" value="BTB DOMAIN-CONTAINING PROTEIN-RELATED"/>
    <property type="match status" value="1"/>
</dbReference>
<reference evidence="2" key="1">
    <citation type="submission" date="2020-06" db="EMBL/GenBank/DDBJ databases">
        <authorList>
            <consortium name="Plant Systems Biology data submission"/>
        </authorList>
    </citation>
    <scope>NUCLEOTIDE SEQUENCE</scope>
    <source>
        <strain evidence="2">D6</strain>
    </source>
</reference>
<dbReference type="InterPro" id="IPR011333">
    <property type="entry name" value="SKP1/BTB/POZ_sf"/>
</dbReference>
<dbReference type="Gene3D" id="1.25.40.420">
    <property type="match status" value="1"/>
</dbReference>
<protein>
    <recommendedName>
        <fullName evidence="1">BTB domain-containing protein</fullName>
    </recommendedName>
</protein>
<comment type="caution">
    <text evidence="2">The sequence shown here is derived from an EMBL/GenBank/DDBJ whole genome shotgun (WGS) entry which is preliminary data.</text>
</comment>
<dbReference type="EMBL" id="CAICTM010000700">
    <property type="protein sequence ID" value="CAB9515243.1"/>
    <property type="molecule type" value="Genomic_DNA"/>
</dbReference>
<dbReference type="SUPFAM" id="SSF54695">
    <property type="entry name" value="POZ domain"/>
    <property type="match status" value="1"/>
</dbReference>
<dbReference type="Pfam" id="PF00651">
    <property type="entry name" value="BTB"/>
    <property type="match status" value="1"/>
</dbReference>
<name>A0A9N8HHF0_9STRA</name>
<dbReference type="OrthoDB" id="45946at2759"/>